<dbReference type="EMBL" id="CAJVQC010006579">
    <property type="protein sequence ID" value="CAG8568504.1"/>
    <property type="molecule type" value="Genomic_DNA"/>
</dbReference>
<reference evidence="1" key="1">
    <citation type="submission" date="2021-06" db="EMBL/GenBank/DDBJ databases">
        <authorList>
            <person name="Kallberg Y."/>
            <person name="Tangrot J."/>
            <person name="Rosling A."/>
        </authorList>
    </citation>
    <scope>NUCLEOTIDE SEQUENCE</scope>
    <source>
        <strain evidence="1">MA461A</strain>
    </source>
</reference>
<gene>
    <name evidence="1" type="ORF">RPERSI_LOCUS4657</name>
</gene>
<dbReference type="Proteomes" id="UP000789920">
    <property type="component" value="Unassembled WGS sequence"/>
</dbReference>
<organism evidence="1 2">
    <name type="scientific">Racocetra persica</name>
    <dbReference type="NCBI Taxonomy" id="160502"/>
    <lineage>
        <taxon>Eukaryota</taxon>
        <taxon>Fungi</taxon>
        <taxon>Fungi incertae sedis</taxon>
        <taxon>Mucoromycota</taxon>
        <taxon>Glomeromycotina</taxon>
        <taxon>Glomeromycetes</taxon>
        <taxon>Diversisporales</taxon>
        <taxon>Gigasporaceae</taxon>
        <taxon>Racocetra</taxon>
    </lineage>
</organism>
<evidence type="ECO:0000313" key="2">
    <source>
        <dbReference type="Proteomes" id="UP000789920"/>
    </source>
</evidence>
<sequence>MDQTSSLQDGYSPNSYQFPTGKSLVETTTLQPSPHLTSATELSNPDYLRLVLTARVYEIVKETPLQIATNLSAKLDNKILLKREDLHEVFSFKIRGAYNKIAHLTEEERKRGVIACSAGNHAQGVAMSAKHLGLPATINVSATPEIKWRNVKRLGAEVVLFGNDFDEAKEECVRLTNLRHLTNIPPYDDPYVIAGQGTIAMEILRQHNLNEIDAIFACVGGGGLISGIGSYVKRICPKIKIIGVETYDANAMTLSLKEKRRVTLDEVGLFADGAAVRVVGEETFRVCSE</sequence>
<keyword evidence="2" id="KW-1185">Reference proteome</keyword>
<evidence type="ECO:0000313" key="1">
    <source>
        <dbReference type="EMBL" id="CAG8568504.1"/>
    </source>
</evidence>
<proteinExistence type="predicted"/>
<protein>
    <submittedName>
        <fullName evidence="1">11128_t:CDS:1</fullName>
    </submittedName>
</protein>
<accession>A0ACA9M3W4</accession>
<name>A0ACA9M3W4_9GLOM</name>
<comment type="caution">
    <text evidence="1">The sequence shown here is derived from an EMBL/GenBank/DDBJ whole genome shotgun (WGS) entry which is preliminary data.</text>
</comment>
<feature type="non-terminal residue" evidence="1">
    <location>
        <position position="289"/>
    </location>
</feature>